<feature type="compositionally biased region" description="Basic and acidic residues" evidence="1">
    <location>
        <begin position="236"/>
        <end position="254"/>
    </location>
</feature>
<feature type="compositionally biased region" description="Basic residues" evidence="1">
    <location>
        <begin position="205"/>
        <end position="215"/>
    </location>
</feature>
<name>A0A238HCW1_9BURK</name>
<evidence type="ECO:0000313" key="2">
    <source>
        <dbReference type="EMBL" id="SMG03012.1"/>
    </source>
</evidence>
<organism evidence="2 3">
    <name type="scientific">Burkholderia singularis</name>
    <dbReference type="NCBI Taxonomy" id="1503053"/>
    <lineage>
        <taxon>Bacteria</taxon>
        <taxon>Pseudomonadati</taxon>
        <taxon>Pseudomonadota</taxon>
        <taxon>Betaproteobacteria</taxon>
        <taxon>Burkholderiales</taxon>
        <taxon>Burkholderiaceae</taxon>
        <taxon>Burkholderia</taxon>
        <taxon>pseudomallei group</taxon>
    </lineage>
</organism>
<feature type="compositionally biased region" description="Basic and acidic residues" evidence="1">
    <location>
        <begin position="1"/>
        <end position="37"/>
    </location>
</feature>
<gene>
    <name evidence="2" type="ORF">BSIN_5386</name>
</gene>
<dbReference type="GO" id="GO:0004731">
    <property type="term" value="F:purine-nucleoside phosphorylase activity"/>
    <property type="evidence" value="ECO:0007669"/>
    <property type="project" value="UniProtKB-EC"/>
</dbReference>
<keyword evidence="2" id="KW-0808">Transferase</keyword>
<dbReference type="Proteomes" id="UP000198460">
    <property type="component" value="Unassembled WGS sequence"/>
</dbReference>
<accession>A0A238HCW1</accession>
<reference evidence="2 3" key="1">
    <citation type="submission" date="2017-04" db="EMBL/GenBank/DDBJ databases">
        <authorList>
            <person name="Afonso C.L."/>
            <person name="Miller P.J."/>
            <person name="Scott M.A."/>
            <person name="Spackman E."/>
            <person name="Goraichik I."/>
            <person name="Dimitrov K.M."/>
            <person name="Suarez D.L."/>
            <person name="Swayne D.E."/>
        </authorList>
    </citation>
    <scope>NUCLEOTIDE SEQUENCE [LARGE SCALE GENOMIC DNA]</scope>
    <source>
        <strain evidence="2">LMG 28154</strain>
    </source>
</reference>
<evidence type="ECO:0000256" key="1">
    <source>
        <dbReference type="SAM" id="MobiDB-lite"/>
    </source>
</evidence>
<feature type="compositionally biased region" description="Basic residues" evidence="1">
    <location>
        <begin position="176"/>
        <end position="195"/>
    </location>
</feature>
<proteinExistence type="predicted"/>
<protein>
    <submittedName>
        <fullName evidence="2">Purine nucleoside phosphorylase</fullName>
        <ecNumber evidence="2">2.4.2.1</ecNumber>
    </submittedName>
</protein>
<sequence>MEQHVSIHDLRGPGRREHRDADQPGRADRVGGQDRRVVGRHAAKRLEPRDGRRRHRVPGEDRQQQLAGSGRTGRDRHVLRPVSLQQLRQHRIRLATAVRRRAVRDGPSGRLYAKGAGGRAPVRLAGLRVDVRGERQAVRHGREHRQHGGQRVDSVARAAAGAIAGRGDGRRDQRQRGRRAIAGRVGRGPRQRHPFTVRLDQRTTRRERRSGHRRRDGGERAEQPDDSAGRAVQAGRRAERGLRDRDEPRVHESEEFHFERLFLRSARRRLDAPPEAPGRRVL</sequence>
<feature type="region of interest" description="Disordered" evidence="1">
    <location>
        <begin position="162"/>
        <end position="254"/>
    </location>
</feature>
<dbReference type="EC" id="2.4.2.1" evidence="2"/>
<feature type="region of interest" description="Disordered" evidence="1">
    <location>
        <begin position="1"/>
        <end position="79"/>
    </location>
</feature>
<dbReference type="EMBL" id="FXAN01000125">
    <property type="protein sequence ID" value="SMG03012.1"/>
    <property type="molecule type" value="Genomic_DNA"/>
</dbReference>
<evidence type="ECO:0000313" key="3">
    <source>
        <dbReference type="Proteomes" id="UP000198460"/>
    </source>
</evidence>
<keyword evidence="2" id="KW-0328">Glycosyltransferase</keyword>
<dbReference type="AlphaFoldDB" id="A0A238HCW1"/>